<comment type="subcellular location">
    <subcellularLocation>
        <location evidence="1">Plastid</location>
        <location evidence="1">Chloroplast</location>
    </subcellularLocation>
</comment>
<evidence type="ECO:0000256" key="2">
    <source>
        <dbReference type="ARBA" id="ARBA00022741"/>
    </source>
</evidence>
<dbReference type="InterPro" id="IPR014013">
    <property type="entry name" value="Helic_SF1/SF2_ATP-bd_DinG/Rad3"/>
</dbReference>
<keyword evidence="2" id="KW-0547">Nucleotide-binding</keyword>
<dbReference type="Proteomes" id="UP000243348">
    <property type="component" value="Nucleomorph 3"/>
</dbReference>
<dbReference type="InterPro" id="IPR010614">
    <property type="entry name" value="RAD3-like_helicase_DEAD"/>
</dbReference>
<evidence type="ECO:0000256" key="4">
    <source>
        <dbReference type="ARBA" id="ARBA00022840"/>
    </source>
</evidence>
<feature type="transmembrane region" description="Helical" evidence="5">
    <location>
        <begin position="42"/>
        <end position="62"/>
    </location>
</feature>
<keyword evidence="5" id="KW-0812">Transmembrane</keyword>
<dbReference type="AlphaFoldDB" id="J7G6K4"/>
<evidence type="ECO:0000256" key="3">
    <source>
        <dbReference type="ARBA" id="ARBA00022801"/>
    </source>
</evidence>
<keyword evidence="3" id="KW-0378">Hydrolase</keyword>
<dbReference type="GO" id="GO:0003678">
    <property type="term" value="F:DNA helicase activity"/>
    <property type="evidence" value="ECO:0007669"/>
    <property type="project" value="InterPro"/>
</dbReference>
<geneLocation type="nucleomorph" evidence="7"/>
<dbReference type="InterPro" id="IPR027417">
    <property type="entry name" value="P-loop_NTPase"/>
</dbReference>
<dbReference type="GO" id="GO:0016818">
    <property type="term" value="F:hydrolase activity, acting on acid anhydrides, in phosphorus-containing anhydrides"/>
    <property type="evidence" value="ECO:0007669"/>
    <property type="project" value="InterPro"/>
</dbReference>
<dbReference type="PROSITE" id="PS51193">
    <property type="entry name" value="HELICASE_ATP_BIND_2"/>
    <property type="match status" value="1"/>
</dbReference>
<name>J7G6K4_9CRYP</name>
<dbReference type="GO" id="GO:0045951">
    <property type="term" value="P:positive regulation of mitotic recombination"/>
    <property type="evidence" value="ECO:0007669"/>
    <property type="project" value="TreeGrafter"/>
</dbReference>
<keyword evidence="4" id="KW-0067">ATP-binding</keyword>
<organism evidence="7 8">
    <name type="scientific">Chroomonas mesostigmatica CCMP1168</name>
    <dbReference type="NCBI Taxonomy" id="1195612"/>
    <lineage>
        <taxon>Eukaryota</taxon>
        <taxon>Cryptophyceae</taxon>
        <taxon>Pyrenomonadales</taxon>
        <taxon>Chroomonadaceae</taxon>
        <taxon>Chroomonas</taxon>
    </lineage>
</organism>
<dbReference type="GO" id="GO:0003684">
    <property type="term" value="F:damaged DNA binding"/>
    <property type="evidence" value="ECO:0007669"/>
    <property type="project" value="TreeGrafter"/>
</dbReference>
<keyword evidence="7" id="KW-0347">Helicase</keyword>
<protein>
    <submittedName>
        <fullName evidence="7">DNA repair helicase component of transcription factor b</fullName>
    </submittedName>
</protein>
<keyword evidence="7" id="KW-0542">Nucleomorph</keyword>
<keyword evidence="5" id="KW-1133">Transmembrane helix</keyword>
<dbReference type="InterPro" id="IPR045028">
    <property type="entry name" value="DinG/Rad3-like"/>
</dbReference>
<evidence type="ECO:0000259" key="6">
    <source>
        <dbReference type="PROSITE" id="PS51193"/>
    </source>
</evidence>
<dbReference type="InterPro" id="IPR006554">
    <property type="entry name" value="Helicase-like_DEXD_c2"/>
</dbReference>
<dbReference type="EMBL" id="CP003682">
    <property type="protein sequence ID" value="AFP65681.1"/>
    <property type="molecule type" value="Genomic_DNA"/>
</dbReference>
<dbReference type="PANTHER" id="PTHR11472">
    <property type="entry name" value="DNA REPAIR DEAD HELICASE RAD3/XP-D SUBFAMILY MEMBER"/>
    <property type="match status" value="1"/>
</dbReference>
<dbReference type="Pfam" id="PF06733">
    <property type="entry name" value="DEAD_2"/>
    <property type="match status" value="1"/>
</dbReference>
<dbReference type="GO" id="GO:0009507">
    <property type="term" value="C:chloroplast"/>
    <property type="evidence" value="ECO:0007669"/>
    <property type="project" value="UniProtKB-SubCell"/>
</dbReference>
<dbReference type="Gene3D" id="3.40.50.300">
    <property type="entry name" value="P-loop containing nucleotide triphosphate hydrolases"/>
    <property type="match status" value="1"/>
</dbReference>
<sequence>MQFYVQNLCVYFPYKIVFPEQIQYMYILKKIFDKKKHGITGIPPGMGFCLTTISFFISYNFFSKKKKKLIYCLRRENEIECAIAQSEMFLSQFTVYSLEKDFIIKPSIMALYDKTKLCLNPIIKNDSILDEVEDFCHSLLSPYFFSKKKETFFPIEKKKETGIITNNESKCFFFTNYIHKRKKIFFKGIWTIFKLRNFGIKKNFCSFFLSKDIFVRCDVVISHIYQIFFSETFSSLNKKLTNCSFLIFDNIFDLESLNSLFFSVNIDPLVINDCQRGIFLLKKNFYWSQKISIKKKNFNFFFIELFDSDSLFSDNIKKVVFWKNFFNKNKKRLNFFFNFSQQKNKKRRRIQRIFHNLETIEQIVFFFKEILTKTIFQKWDPIEFVNCFLKKFFIYETSITSINVLVNFLSNLFCLLGFFNFRKMNGFSKILEFLKLIWINSETYNQNFIIFFSLENHKFPLLLEPCLEIICTETCLLFKSFFENFSSVIIISNNLSNLPFLFFIIDCKPKIFGKIKNFFEKNFLFSVFFNIKISNLLNKMDKIKKKKENQNNKYSIFLNKIIENIPEGIVCIFPSKFHIEETLEEWNKEKFLNKIFKKTKIFFENADILENLFFFDQYKLCCDFGIKALFISIYGGFLSKANLSLHFSRAFLLIEPDKIGKNSRLDLLTKKSIFFNKANYFYEFRKFYVKEELGRLLNKHFKSKKNFGVFFVFGKNKKFFEDDGQTKFWKFKTSVEKNNQIKHIIKKIRFFFLNKYINF</sequence>
<feature type="transmembrane region" description="Helical" evidence="5">
    <location>
        <begin position="399"/>
        <end position="419"/>
    </location>
</feature>
<keyword evidence="5" id="KW-0472">Membrane</keyword>
<evidence type="ECO:0000313" key="8">
    <source>
        <dbReference type="Proteomes" id="UP000243348"/>
    </source>
</evidence>
<evidence type="ECO:0000256" key="1">
    <source>
        <dbReference type="ARBA" id="ARBA00004229"/>
    </source>
</evidence>
<dbReference type="PANTHER" id="PTHR11472:SF1">
    <property type="entry name" value="GENERAL TRANSCRIPTION AND DNA REPAIR FACTOR IIH HELICASE SUBUNIT XPD"/>
    <property type="match status" value="1"/>
</dbReference>
<dbReference type="GO" id="GO:0006366">
    <property type="term" value="P:transcription by RNA polymerase II"/>
    <property type="evidence" value="ECO:0007669"/>
    <property type="project" value="TreeGrafter"/>
</dbReference>
<gene>
    <name evidence="7" type="primary">rad3</name>
    <name evidence="7" type="ORF">CMESO_538</name>
</gene>
<evidence type="ECO:0000313" key="7">
    <source>
        <dbReference type="EMBL" id="AFP65681.1"/>
    </source>
</evidence>
<dbReference type="GO" id="GO:0005524">
    <property type="term" value="F:ATP binding"/>
    <property type="evidence" value="ECO:0007669"/>
    <property type="project" value="UniProtKB-KW"/>
</dbReference>
<accession>J7G6K4</accession>
<evidence type="ECO:0000256" key="5">
    <source>
        <dbReference type="SAM" id="Phobius"/>
    </source>
</evidence>
<dbReference type="GO" id="GO:0005634">
    <property type="term" value="C:nucleus"/>
    <property type="evidence" value="ECO:0007669"/>
    <property type="project" value="TreeGrafter"/>
</dbReference>
<proteinExistence type="predicted"/>
<reference evidence="7 8" key="1">
    <citation type="journal article" date="2012" name="Genome Biol. Evol.">
        <title>Nucleomorph genome sequence of the cryptophyte alga Chroomonas mesostigmatica CCMP1168 reveals lineage-specific gene loss and genome complexity.</title>
        <authorList>
            <person name="Moore C.E."/>
            <person name="Curtis B."/>
            <person name="Mills T."/>
            <person name="Tanifuji G."/>
            <person name="Archibald J.M."/>
        </authorList>
    </citation>
    <scope>NUCLEOTIDE SEQUENCE [LARGE SCALE GENOMIC DNA]</scope>
    <source>
        <strain evidence="7 8">CCMP1168</strain>
    </source>
</reference>
<feature type="domain" description="Helicase ATP-binding" evidence="6">
    <location>
        <begin position="7"/>
        <end position="305"/>
    </location>
</feature>
<dbReference type="SMART" id="SM00488">
    <property type="entry name" value="DEXDc2"/>
    <property type="match status" value="1"/>
</dbReference>